<feature type="compositionally biased region" description="Basic and acidic residues" evidence="1">
    <location>
        <begin position="189"/>
        <end position="212"/>
    </location>
</feature>
<keyword evidence="3" id="KW-1185">Reference proteome</keyword>
<protein>
    <recommendedName>
        <fullName evidence="4">Transposase</fullName>
    </recommendedName>
</protein>
<dbReference type="AlphaFoldDB" id="A0ABD4TD98"/>
<comment type="caution">
    <text evidence="2">The sequence shown here is derived from an EMBL/GenBank/DDBJ whole genome shotgun (WGS) entry which is preliminary data.</text>
</comment>
<feature type="region of interest" description="Disordered" evidence="1">
    <location>
        <begin position="178"/>
        <end position="212"/>
    </location>
</feature>
<dbReference type="Proteomes" id="UP001523230">
    <property type="component" value="Unassembled WGS sequence"/>
</dbReference>
<evidence type="ECO:0000256" key="1">
    <source>
        <dbReference type="SAM" id="MobiDB-lite"/>
    </source>
</evidence>
<evidence type="ECO:0008006" key="4">
    <source>
        <dbReference type="Google" id="ProtNLM"/>
    </source>
</evidence>
<evidence type="ECO:0000313" key="2">
    <source>
        <dbReference type="EMBL" id="MCM2465848.1"/>
    </source>
</evidence>
<evidence type="ECO:0000313" key="3">
    <source>
        <dbReference type="Proteomes" id="UP001523230"/>
    </source>
</evidence>
<reference evidence="2 3" key="1">
    <citation type="submission" date="2018-05" db="EMBL/GenBank/DDBJ databases">
        <title>Isolation and characterization of genus Methanoculleus species and their viruses from deep sea marine sediment offshore southwestern Taiwan.</title>
        <authorList>
            <person name="Wei W.-H."/>
            <person name="Chen W.-C."/>
            <person name="Lai M.-C."/>
            <person name="Chen S.-C."/>
        </authorList>
    </citation>
    <scope>NUCLEOTIDE SEQUENCE [LARGE SCALE GENOMIC DNA]</scope>
    <source>
        <strain evidence="2 3">CWC-02</strain>
    </source>
</reference>
<sequence length="212" mass="23425">MKKTLIVPPMLVDLVANALASMDGVKFTDLDACPSCGGPVTGHDLRAKRFAVMLQKGEERLIRVYVKRFYCQRCGTLCYADAPFYPDTRLASPVVDLCLLLAQQMPFNQVAQHLRAMGIVVDRGTIRNYASRDFGTIPATELFGFLLPLSLLNLATFTLGRERRPIAGAEALAACGFPSAGRAAPHDGGAPEERDQRNEQEEKEERKAERQR</sequence>
<name>A0ABD4TD98_9EURY</name>
<accession>A0ABD4TD98</accession>
<proteinExistence type="predicted"/>
<organism evidence="2 3">
    <name type="scientific">Methanoculleus oceani</name>
    <dbReference type="NCBI Taxonomy" id="2184756"/>
    <lineage>
        <taxon>Archaea</taxon>
        <taxon>Methanobacteriati</taxon>
        <taxon>Methanobacteriota</taxon>
        <taxon>Stenosarchaea group</taxon>
        <taxon>Methanomicrobia</taxon>
        <taxon>Methanomicrobiales</taxon>
        <taxon>Methanomicrobiaceae</taxon>
        <taxon>Methanoculleus</taxon>
    </lineage>
</organism>
<gene>
    <name evidence="2" type="ORF">DIC75_05885</name>
</gene>
<dbReference type="EMBL" id="QFDM01000002">
    <property type="protein sequence ID" value="MCM2465848.1"/>
    <property type="molecule type" value="Genomic_DNA"/>
</dbReference>
<dbReference type="RefSeq" id="WP_250987110.1">
    <property type="nucleotide sequence ID" value="NZ_QFDM01000002.1"/>
</dbReference>